<comment type="caution">
    <text evidence="1">The sequence shown here is derived from an EMBL/GenBank/DDBJ whole genome shotgun (WGS) entry which is preliminary data.</text>
</comment>
<evidence type="ECO:0000313" key="2">
    <source>
        <dbReference type="Proteomes" id="UP000604273"/>
    </source>
</evidence>
<sequence>MKSKAAPTSALNLAVEAFALANARKLMSCSGSLAQMALSRYGAALATVRDAITRHVLTADDDMLMAILIIDMFEVVFMVREEPLKLHDKAIEYLLSARGTKQVESVTGRAIYRMANHRLQLRQLGLGLEPLPVQLACAKILDQSTPAHSLGKIQLGAQQTLAISRYLLYSSSSGWEDLLCLFFQIQVHLSEFEQWKIDLSGSWKPKRVHLAEHNDVLELLIARSVPCTQYVLIYEDPVITHQMAFFYQGQLALRSALLDAMTEMKSICPDQFTIANLEQEIDTQYKAIYHSVGALVESVTPLLGSIDIDETGSISLTGKKIALCFARAVCWALQQEKRVPMEHKDFTYRVEDWIRQETDIYRVC</sequence>
<reference evidence="1" key="2">
    <citation type="submission" date="2020-05" db="EMBL/GenBank/DDBJ databases">
        <authorList>
            <person name="Kim H.-S."/>
            <person name="Proctor R.H."/>
            <person name="Brown D.W."/>
        </authorList>
    </citation>
    <scope>NUCLEOTIDE SEQUENCE</scope>
    <source>
        <strain evidence="1">NRRL 45417</strain>
    </source>
</reference>
<dbReference type="OrthoDB" id="5096720at2759"/>
<dbReference type="AlphaFoldDB" id="A0A8H4TFL4"/>
<proteinExistence type="predicted"/>
<protein>
    <submittedName>
        <fullName evidence="1">Uncharacterized protein</fullName>
    </submittedName>
</protein>
<accession>A0A8H4TFL4</accession>
<evidence type="ECO:0000313" key="1">
    <source>
        <dbReference type="EMBL" id="KAF4956891.1"/>
    </source>
</evidence>
<dbReference type="PANTHER" id="PTHR38791">
    <property type="entry name" value="ZN(II)2CYS6 TRANSCRIPTION FACTOR (EUROFUNG)-RELATED-RELATED"/>
    <property type="match status" value="1"/>
</dbReference>
<dbReference type="EMBL" id="JABFAI010000077">
    <property type="protein sequence ID" value="KAF4956891.1"/>
    <property type="molecule type" value="Genomic_DNA"/>
</dbReference>
<keyword evidence="2" id="KW-1185">Reference proteome</keyword>
<dbReference type="Proteomes" id="UP000604273">
    <property type="component" value="Unassembled WGS sequence"/>
</dbReference>
<organism evidence="1 2">
    <name type="scientific">Fusarium gaditjirri</name>
    <dbReference type="NCBI Taxonomy" id="282569"/>
    <lineage>
        <taxon>Eukaryota</taxon>
        <taxon>Fungi</taxon>
        <taxon>Dikarya</taxon>
        <taxon>Ascomycota</taxon>
        <taxon>Pezizomycotina</taxon>
        <taxon>Sordariomycetes</taxon>
        <taxon>Hypocreomycetidae</taxon>
        <taxon>Hypocreales</taxon>
        <taxon>Nectriaceae</taxon>
        <taxon>Fusarium</taxon>
        <taxon>Fusarium nisikadoi species complex</taxon>
    </lineage>
</organism>
<gene>
    <name evidence="1" type="ORF">FGADI_3494</name>
</gene>
<dbReference type="InterPro" id="IPR053175">
    <property type="entry name" value="DHMBA_Reg_Transcription_Factor"/>
</dbReference>
<name>A0A8H4TFL4_9HYPO</name>
<reference evidence="1" key="1">
    <citation type="journal article" date="2020" name="BMC Genomics">
        <title>Correction to: Identification and distribution of gene clusters required for synthesis of sphingolipid metabolism inhibitors in diverse species of the filamentous fungus Fusarium.</title>
        <authorList>
            <person name="Kim H.S."/>
            <person name="Lohmar J.M."/>
            <person name="Busman M."/>
            <person name="Brown D.W."/>
            <person name="Naumann T.A."/>
            <person name="Divon H.H."/>
            <person name="Lysoe E."/>
            <person name="Uhlig S."/>
            <person name="Proctor R.H."/>
        </authorList>
    </citation>
    <scope>NUCLEOTIDE SEQUENCE</scope>
    <source>
        <strain evidence="1">NRRL 45417</strain>
    </source>
</reference>